<feature type="domain" description="PAS" evidence="1">
    <location>
        <begin position="22"/>
        <end position="69"/>
    </location>
</feature>
<accession>U7D7J4</accession>
<protein>
    <submittedName>
        <fullName evidence="2">PAS domain-containing protein</fullName>
    </submittedName>
</protein>
<reference evidence="2 3" key="1">
    <citation type="journal article" date="2013" name="Environ. Microbiol.">
        <title>Genome analysis of Chitinivibrio alkaliphilus gen. nov., sp. nov., a novel extremely haloalkaliphilic anaerobic chitinolytic bacterium from the candidate phylum Termite Group 3.</title>
        <authorList>
            <person name="Sorokin D.Y."/>
            <person name="Gumerov V.M."/>
            <person name="Rakitin A.L."/>
            <person name="Beletsky A.V."/>
            <person name="Damste J.S."/>
            <person name="Muyzer G."/>
            <person name="Mardanov A.V."/>
            <person name="Ravin N.V."/>
        </authorList>
    </citation>
    <scope>NUCLEOTIDE SEQUENCE [LARGE SCALE GENOMIC DNA]</scope>
    <source>
        <strain evidence="2 3">ACht1</strain>
    </source>
</reference>
<dbReference type="STRING" id="1313304.CALK_2030"/>
<dbReference type="AlphaFoldDB" id="U7D7J4"/>
<dbReference type="SUPFAM" id="SSF55785">
    <property type="entry name" value="PYP-like sensor domain (PAS domain)"/>
    <property type="match status" value="1"/>
</dbReference>
<evidence type="ECO:0000313" key="3">
    <source>
        <dbReference type="Proteomes" id="UP000017148"/>
    </source>
</evidence>
<sequence>MHAHREHPLLHQKEFAYAYHKIIYSSQGIPIDYRFIEANRGYELLTGLSAEDIVGKTVREILPEIVHEDFPWINFYSEIADTKEDTSFSQYFAPLKKWFKITASSLTSGYFATFFTDITPERVIARAAQHLKTTAPKTLNYQSISATFRELSHAHTVICGHYLPKEGVFKIQNKNDFEKEETLWDETHGQSPPPDPEFDAFLTKGTLQYTDLSRLYRLTDLPILHHLYLRWGDIPVAILGKQKGTQEIMTTLFFCEKDTTLLLPYSANSMPTWLQQPYRDYIQRSNYPTPFCAIRTSLKTPTTLSSP</sequence>
<organism evidence="2 3">
    <name type="scientific">Chitinivibrio alkaliphilus ACht1</name>
    <dbReference type="NCBI Taxonomy" id="1313304"/>
    <lineage>
        <taxon>Bacteria</taxon>
        <taxon>Pseudomonadati</taxon>
        <taxon>Fibrobacterota</taxon>
        <taxon>Chitinivibrionia</taxon>
        <taxon>Chitinivibrionales</taxon>
        <taxon>Chitinivibrionaceae</taxon>
        <taxon>Chitinivibrio</taxon>
    </lineage>
</organism>
<dbReference type="InterPro" id="IPR013656">
    <property type="entry name" value="PAS_4"/>
</dbReference>
<dbReference type="PROSITE" id="PS50112">
    <property type="entry name" value="PAS"/>
    <property type="match status" value="1"/>
</dbReference>
<comment type="caution">
    <text evidence="2">The sequence shown here is derived from an EMBL/GenBank/DDBJ whole genome shotgun (WGS) entry which is preliminary data.</text>
</comment>
<keyword evidence="3" id="KW-1185">Reference proteome</keyword>
<dbReference type="OrthoDB" id="9816309at2"/>
<dbReference type="InterPro" id="IPR035965">
    <property type="entry name" value="PAS-like_dom_sf"/>
</dbReference>
<dbReference type="EMBL" id="ASJR01000020">
    <property type="protein sequence ID" value="ERP31072.1"/>
    <property type="molecule type" value="Genomic_DNA"/>
</dbReference>
<dbReference type="eggNOG" id="COG2202">
    <property type="taxonomic scope" value="Bacteria"/>
</dbReference>
<dbReference type="InterPro" id="IPR000014">
    <property type="entry name" value="PAS"/>
</dbReference>
<dbReference type="Proteomes" id="UP000017148">
    <property type="component" value="Unassembled WGS sequence"/>
</dbReference>
<dbReference type="RefSeq" id="WP_022637447.1">
    <property type="nucleotide sequence ID" value="NZ_ASJR01000020.1"/>
</dbReference>
<dbReference type="Pfam" id="PF08448">
    <property type="entry name" value="PAS_4"/>
    <property type="match status" value="1"/>
</dbReference>
<evidence type="ECO:0000313" key="2">
    <source>
        <dbReference type="EMBL" id="ERP31072.1"/>
    </source>
</evidence>
<proteinExistence type="predicted"/>
<name>U7D7J4_9BACT</name>
<dbReference type="Gene3D" id="3.30.450.20">
    <property type="entry name" value="PAS domain"/>
    <property type="match status" value="1"/>
</dbReference>
<gene>
    <name evidence="2" type="ORF">CALK_2030</name>
</gene>
<evidence type="ECO:0000259" key="1">
    <source>
        <dbReference type="PROSITE" id="PS50112"/>
    </source>
</evidence>